<dbReference type="InterPro" id="IPR011701">
    <property type="entry name" value="MFS"/>
</dbReference>
<dbReference type="InterPro" id="IPR036259">
    <property type="entry name" value="MFS_trans_sf"/>
</dbReference>
<feature type="transmembrane region" description="Helical" evidence="8">
    <location>
        <begin position="148"/>
        <end position="172"/>
    </location>
</feature>
<gene>
    <name evidence="10" type="ORF">DD236_09690</name>
</gene>
<feature type="transmembrane region" description="Helical" evidence="8">
    <location>
        <begin position="58"/>
        <end position="77"/>
    </location>
</feature>
<dbReference type="Pfam" id="PF07690">
    <property type="entry name" value="MFS_1"/>
    <property type="match status" value="1"/>
</dbReference>
<keyword evidence="7 8" id="KW-0472">Membrane</keyword>
<evidence type="ECO:0000256" key="6">
    <source>
        <dbReference type="ARBA" id="ARBA00022989"/>
    </source>
</evidence>
<proteinExistence type="inferred from homology"/>
<dbReference type="SUPFAM" id="SSF103473">
    <property type="entry name" value="MFS general substrate transporter"/>
    <property type="match status" value="1"/>
</dbReference>
<feature type="transmembrane region" description="Helical" evidence="8">
    <location>
        <begin position="21"/>
        <end position="38"/>
    </location>
</feature>
<name>A0A2V1K392_9ACTO</name>
<sequence length="412" mass="41882">MSVILGAVSKANSSSAEGTPLNIVIVVACLTGASPLATDMYLAAFPAMRSEFGVSSGAVQLTITLFMLGFGVGQYLIGALSDLWGRRGLLLGGTVLAVAGSVLAAVAPTIELLWLARLIQGLGTASGAVLGRAIVADTSRGFRLAKQLSLMMMIQGVLPIVAPVLGSLLAGVIGWRGIMWVIAGYSAILLVFAIFIVPETLPGERRARISVGRAMTAPLDVLRSGPFLCFALGFVTAFGVLFAYISGSSFVLQSVFGLSQTGYGLVFTINALAMVSGSAINARLLGRFTQRQLTIAGTYALVAGCLAATVSGLLYPNLALFVGAVTIASLGVAHVLPNLTSLGLAALPRESQGSGSAVIGTGQALVAASTAPLVQIGGAISPLSVGTVMFCFSLLTVCAVTFGFRSATSAAS</sequence>
<evidence type="ECO:0000313" key="10">
    <source>
        <dbReference type="EMBL" id="PWF25706.1"/>
    </source>
</evidence>
<evidence type="ECO:0000256" key="8">
    <source>
        <dbReference type="SAM" id="Phobius"/>
    </source>
</evidence>
<dbReference type="InterPro" id="IPR020846">
    <property type="entry name" value="MFS_dom"/>
</dbReference>
<dbReference type="EMBL" id="QETB01000005">
    <property type="protein sequence ID" value="PWF25706.1"/>
    <property type="molecule type" value="Genomic_DNA"/>
</dbReference>
<feature type="transmembrane region" description="Helical" evidence="8">
    <location>
        <begin position="178"/>
        <end position="201"/>
    </location>
</feature>
<dbReference type="PROSITE" id="PS50850">
    <property type="entry name" value="MFS"/>
    <property type="match status" value="1"/>
</dbReference>
<feature type="transmembrane region" description="Helical" evidence="8">
    <location>
        <begin position="265"/>
        <end position="286"/>
    </location>
</feature>
<dbReference type="InterPro" id="IPR004812">
    <property type="entry name" value="Efflux_drug-R_Bcr/CmlA"/>
</dbReference>
<evidence type="ECO:0000259" key="9">
    <source>
        <dbReference type="PROSITE" id="PS50850"/>
    </source>
</evidence>
<comment type="similarity">
    <text evidence="2">Belongs to the major facilitator superfamily. Bcr/CmlA family.</text>
</comment>
<dbReference type="PANTHER" id="PTHR23502:SF132">
    <property type="entry name" value="POLYAMINE TRANSPORTER 2-RELATED"/>
    <property type="match status" value="1"/>
</dbReference>
<organism evidence="10 11">
    <name type="scientific">Ancrocorticia populi</name>
    <dbReference type="NCBI Taxonomy" id="2175228"/>
    <lineage>
        <taxon>Bacteria</taxon>
        <taxon>Bacillati</taxon>
        <taxon>Actinomycetota</taxon>
        <taxon>Actinomycetes</taxon>
        <taxon>Actinomycetales</taxon>
        <taxon>Actinomycetaceae</taxon>
        <taxon>Ancrocorticia</taxon>
    </lineage>
</organism>
<reference evidence="11" key="1">
    <citation type="submission" date="2018-05" db="EMBL/GenBank/DDBJ databases">
        <authorList>
            <person name="Li Y."/>
        </authorList>
    </citation>
    <scope>NUCLEOTIDE SEQUENCE [LARGE SCALE GENOMIC DNA]</scope>
    <source>
        <strain evidence="11">sk1b4</strain>
    </source>
</reference>
<keyword evidence="3" id="KW-0813">Transport</keyword>
<keyword evidence="5 8" id="KW-0812">Transmembrane</keyword>
<dbReference type="PROSITE" id="PS00216">
    <property type="entry name" value="SUGAR_TRANSPORT_1"/>
    <property type="match status" value="1"/>
</dbReference>
<dbReference type="AlphaFoldDB" id="A0A2V1K392"/>
<keyword evidence="6 8" id="KW-1133">Transmembrane helix</keyword>
<evidence type="ECO:0000313" key="11">
    <source>
        <dbReference type="Proteomes" id="UP000245283"/>
    </source>
</evidence>
<feature type="transmembrane region" description="Helical" evidence="8">
    <location>
        <begin position="114"/>
        <end position="136"/>
    </location>
</feature>
<feature type="transmembrane region" description="Helical" evidence="8">
    <location>
        <begin position="321"/>
        <end position="345"/>
    </location>
</feature>
<feature type="transmembrane region" description="Helical" evidence="8">
    <location>
        <begin position="293"/>
        <end position="315"/>
    </location>
</feature>
<evidence type="ECO:0000256" key="5">
    <source>
        <dbReference type="ARBA" id="ARBA00022692"/>
    </source>
</evidence>
<evidence type="ECO:0000256" key="7">
    <source>
        <dbReference type="ARBA" id="ARBA00023136"/>
    </source>
</evidence>
<comment type="caution">
    <text evidence="10">The sequence shown here is derived from an EMBL/GenBank/DDBJ whole genome shotgun (WGS) entry which is preliminary data.</text>
</comment>
<dbReference type="Gene3D" id="1.20.1720.10">
    <property type="entry name" value="Multidrug resistance protein D"/>
    <property type="match status" value="1"/>
</dbReference>
<protein>
    <submittedName>
        <fullName evidence="10">Bcr/CflA family drug resistance efflux transporter</fullName>
    </submittedName>
</protein>
<evidence type="ECO:0000256" key="3">
    <source>
        <dbReference type="ARBA" id="ARBA00022448"/>
    </source>
</evidence>
<comment type="subcellular location">
    <subcellularLocation>
        <location evidence="1">Cell membrane</location>
        <topology evidence="1">Multi-pass membrane protein</topology>
    </subcellularLocation>
</comment>
<evidence type="ECO:0000256" key="2">
    <source>
        <dbReference type="ARBA" id="ARBA00006236"/>
    </source>
</evidence>
<dbReference type="GO" id="GO:0005886">
    <property type="term" value="C:plasma membrane"/>
    <property type="evidence" value="ECO:0007669"/>
    <property type="project" value="UniProtKB-SubCell"/>
</dbReference>
<dbReference type="NCBIfam" id="TIGR00710">
    <property type="entry name" value="efflux_Bcr_CflA"/>
    <property type="match status" value="1"/>
</dbReference>
<dbReference type="GO" id="GO:1990961">
    <property type="term" value="P:xenobiotic detoxification by transmembrane export across the plasma membrane"/>
    <property type="evidence" value="ECO:0007669"/>
    <property type="project" value="InterPro"/>
</dbReference>
<feature type="transmembrane region" description="Helical" evidence="8">
    <location>
        <begin position="221"/>
        <end position="245"/>
    </location>
</feature>
<feature type="transmembrane region" description="Helical" evidence="8">
    <location>
        <begin position="89"/>
        <end position="108"/>
    </location>
</feature>
<dbReference type="GO" id="GO:0042910">
    <property type="term" value="F:xenobiotic transmembrane transporter activity"/>
    <property type="evidence" value="ECO:0007669"/>
    <property type="project" value="InterPro"/>
</dbReference>
<dbReference type="InterPro" id="IPR005829">
    <property type="entry name" value="Sugar_transporter_CS"/>
</dbReference>
<accession>A0A2V1K392</accession>
<dbReference type="CDD" id="cd17320">
    <property type="entry name" value="MFS_MdfA_MDR_like"/>
    <property type="match status" value="1"/>
</dbReference>
<feature type="domain" description="Major facilitator superfamily (MFS) profile" evidence="9">
    <location>
        <begin position="23"/>
        <end position="412"/>
    </location>
</feature>
<dbReference type="PANTHER" id="PTHR23502">
    <property type="entry name" value="MAJOR FACILITATOR SUPERFAMILY"/>
    <property type="match status" value="1"/>
</dbReference>
<feature type="transmembrane region" description="Helical" evidence="8">
    <location>
        <begin position="357"/>
        <end position="377"/>
    </location>
</feature>
<keyword evidence="4" id="KW-1003">Cell membrane</keyword>
<keyword evidence="11" id="KW-1185">Reference proteome</keyword>
<feature type="transmembrane region" description="Helical" evidence="8">
    <location>
        <begin position="383"/>
        <end position="404"/>
    </location>
</feature>
<evidence type="ECO:0000256" key="4">
    <source>
        <dbReference type="ARBA" id="ARBA00022475"/>
    </source>
</evidence>
<evidence type="ECO:0000256" key="1">
    <source>
        <dbReference type="ARBA" id="ARBA00004651"/>
    </source>
</evidence>
<dbReference type="OrthoDB" id="9814303at2"/>
<dbReference type="Proteomes" id="UP000245283">
    <property type="component" value="Unassembled WGS sequence"/>
</dbReference>